<name>A0A6A4HG32_9AGAR</name>
<keyword evidence="1" id="KW-0472">Membrane</keyword>
<dbReference type="Proteomes" id="UP000799118">
    <property type="component" value="Unassembled WGS sequence"/>
</dbReference>
<evidence type="ECO:0000313" key="3">
    <source>
        <dbReference type="Proteomes" id="UP000799118"/>
    </source>
</evidence>
<organism evidence="2 3">
    <name type="scientific">Gymnopus androsaceus JB14</name>
    <dbReference type="NCBI Taxonomy" id="1447944"/>
    <lineage>
        <taxon>Eukaryota</taxon>
        <taxon>Fungi</taxon>
        <taxon>Dikarya</taxon>
        <taxon>Basidiomycota</taxon>
        <taxon>Agaricomycotina</taxon>
        <taxon>Agaricomycetes</taxon>
        <taxon>Agaricomycetidae</taxon>
        <taxon>Agaricales</taxon>
        <taxon>Marasmiineae</taxon>
        <taxon>Omphalotaceae</taxon>
        <taxon>Gymnopus</taxon>
    </lineage>
</organism>
<keyword evidence="3" id="KW-1185">Reference proteome</keyword>
<gene>
    <name evidence="2" type="ORF">BT96DRAFT_120077</name>
</gene>
<keyword evidence="1" id="KW-0812">Transmembrane</keyword>
<keyword evidence="1" id="KW-1133">Transmembrane helix</keyword>
<dbReference type="EMBL" id="ML769518">
    <property type="protein sequence ID" value="KAE9396177.1"/>
    <property type="molecule type" value="Genomic_DNA"/>
</dbReference>
<evidence type="ECO:0000313" key="2">
    <source>
        <dbReference type="EMBL" id="KAE9396177.1"/>
    </source>
</evidence>
<accession>A0A6A4HG32</accession>
<protein>
    <submittedName>
        <fullName evidence="2">Uncharacterized protein</fullName>
    </submittedName>
</protein>
<dbReference type="AlphaFoldDB" id="A0A6A4HG32"/>
<sequence length="87" mass="10425">MLRISEYLKISEEYWHSLWFLGPFVMAGYVRWSRWSRKKDFLISIDTLFNPLHMYCGHSPCLCIPSLYSGNNTSKILPSTAFLFYYW</sequence>
<feature type="transmembrane region" description="Helical" evidence="1">
    <location>
        <begin position="14"/>
        <end position="32"/>
    </location>
</feature>
<proteinExistence type="predicted"/>
<evidence type="ECO:0000256" key="1">
    <source>
        <dbReference type="SAM" id="Phobius"/>
    </source>
</evidence>
<reference evidence="2" key="1">
    <citation type="journal article" date="2019" name="Environ. Microbiol.">
        <title>Fungal ecological strategies reflected in gene transcription - a case study of two litter decomposers.</title>
        <authorList>
            <person name="Barbi F."/>
            <person name="Kohler A."/>
            <person name="Barry K."/>
            <person name="Baskaran P."/>
            <person name="Daum C."/>
            <person name="Fauchery L."/>
            <person name="Ihrmark K."/>
            <person name="Kuo A."/>
            <person name="LaButti K."/>
            <person name="Lipzen A."/>
            <person name="Morin E."/>
            <person name="Grigoriev I.V."/>
            <person name="Henrissat B."/>
            <person name="Lindahl B."/>
            <person name="Martin F."/>
        </authorList>
    </citation>
    <scope>NUCLEOTIDE SEQUENCE</scope>
    <source>
        <strain evidence="2">JB14</strain>
    </source>
</reference>